<dbReference type="Proteomes" id="UP000242818">
    <property type="component" value="Unassembled WGS sequence"/>
</dbReference>
<name>A0A1C4G8I0_9BACT</name>
<proteinExistence type="predicted"/>
<protein>
    <recommendedName>
        <fullName evidence="1">DUF7683 domain-containing protein</fullName>
    </recommendedName>
</protein>
<organism evidence="2 3">
    <name type="scientific">Chitinophaga costaii</name>
    <dbReference type="NCBI Taxonomy" id="1335309"/>
    <lineage>
        <taxon>Bacteria</taxon>
        <taxon>Pseudomonadati</taxon>
        <taxon>Bacteroidota</taxon>
        <taxon>Chitinophagia</taxon>
        <taxon>Chitinophagales</taxon>
        <taxon>Chitinophagaceae</taxon>
        <taxon>Chitinophaga</taxon>
    </lineage>
</organism>
<feature type="domain" description="DUF7683" evidence="1">
    <location>
        <begin position="12"/>
        <end position="83"/>
    </location>
</feature>
<keyword evidence="3" id="KW-1185">Reference proteome</keyword>
<dbReference type="InterPro" id="IPR056100">
    <property type="entry name" value="DUF7683"/>
</dbReference>
<evidence type="ECO:0000313" key="3">
    <source>
        <dbReference type="Proteomes" id="UP000242818"/>
    </source>
</evidence>
<dbReference type="Pfam" id="PF24731">
    <property type="entry name" value="DUF7683"/>
    <property type="match status" value="1"/>
</dbReference>
<dbReference type="RefSeq" id="WP_089715689.1">
    <property type="nucleotide sequence ID" value="NZ_FMAR01000028.1"/>
</dbReference>
<dbReference type="AlphaFoldDB" id="A0A1C4G8I0"/>
<reference evidence="2 3" key="1">
    <citation type="submission" date="2016-08" db="EMBL/GenBank/DDBJ databases">
        <authorList>
            <person name="Seilhamer J.J."/>
        </authorList>
    </citation>
    <scope>NUCLEOTIDE SEQUENCE [LARGE SCALE GENOMIC DNA]</scope>
    <source>
        <strain evidence="2 3">A37T2</strain>
    </source>
</reference>
<gene>
    <name evidence="2" type="ORF">GA0116948_1283</name>
</gene>
<accession>A0A1C4G8I0</accession>
<evidence type="ECO:0000313" key="2">
    <source>
        <dbReference type="EMBL" id="SCC64223.1"/>
    </source>
</evidence>
<dbReference type="EMBL" id="FMAR01000028">
    <property type="protein sequence ID" value="SCC64223.1"/>
    <property type="molecule type" value="Genomic_DNA"/>
</dbReference>
<sequence>MTNLKDKLVRIERTLNIYNKRDELISEIEIDISLNKLLEIVTPNEDDPELYNGYELDSSQLHKINQLNKIKFKINTEEKTYHLVCGGIYNW</sequence>
<evidence type="ECO:0000259" key="1">
    <source>
        <dbReference type="Pfam" id="PF24731"/>
    </source>
</evidence>